<protein>
    <submittedName>
        <fullName evidence="1">Uncharacterized protein</fullName>
    </submittedName>
</protein>
<name>A0A1A8YKH9_PLAOA</name>
<gene>
    <name evidence="1" type="ORF">POVWA2_007510</name>
</gene>
<evidence type="ECO:0000313" key="1">
    <source>
        <dbReference type="EMBL" id="SBT32061.1"/>
    </source>
</evidence>
<sequence>MREGEIGEVGDALKWAKVYNAFLHIFVHGHIHTYIHTHENAHLHHNSLTFTIPPSMRTRGVDACPPLGGIHK</sequence>
<evidence type="ECO:0000313" key="2">
    <source>
        <dbReference type="Proteomes" id="UP000078550"/>
    </source>
</evidence>
<dbReference type="Proteomes" id="UP000078550">
    <property type="component" value="Unassembled WGS sequence"/>
</dbReference>
<reference evidence="2" key="1">
    <citation type="submission" date="2016-05" db="EMBL/GenBank/DDBJ databases">
        <authorList>
            <person name="Naeem Raeece"/>
        </authorList>
    </citation>
    <scope>NUCLEOTIDE SEQUENCE [LARGE SCALE GENOMIC DNA]</scope>
</reference>
<proteinExistence type="predicted"/>
<accession>A0A1A8YKH9</accession>
<dbReference type="EMBL" id="FLRE01000029">
    <property type="protein sequence ID" value="SBT32061.1"/>
    <property type="molecule type" value="Genomic_DNA"/>
</dbReference>
<organism evidence="1 2">
    <name type="scientific">Plasmodium ovale wallikeri</name>
    <dbReference type="NCBI Taxonomy" id="864142"/>
    <lineage>
        <taxon>Eukaryota</taxon>
        <taxon>Sar</taxon>
        <taxon>Alveolata</taxon>
        <taxon>Apicomplexa</taxon>
        <taxon>Aconoidasida</taxon>
        <taxon>Haemosporida</taxon>
        <taxon>Plasmodiidae</taxon>
        <taxon>Plasmodium</taxon>
        <taxon>Plasmodium (Plasmodium)</taxon>
    </lineage>
</organism>
<dbReference type="AlphaFoldDB" id="A0A1A8YKH9"/>